<dbReference type="PROSITE" id="PS50920">
    <property type="entry name" value="SOLCAR"/>
    <property type="match status" value="3"/>
</dbReference>
<name>A0AAE0G3X5_9CHLO</name>
<feature type="repeat" description="Solcar" evidence="7">
    <location>
        <begin position="189"/>
        <end position="273"/>
    </location>
</feature>
<comment type="subcellular location">
    <subcellularLocation>
        <location evidence="1">Membrane</location>
        <topology evidence="1">Multi-pass membrane protein</topology>
    </subcellularLocation>
</comment>
<protein>
    <recommendedName>
        <fullName evidence="9">EF-hand domain-containing protein</fullName>
    </recommendedName>
</protein>
<dbReference type="EMBL" id="LGRX02010089">
    <property type="protein sequence ID" value="KAK3270987.1"/>
    <property type="molecule type" value="Genomic_DNA"/>
</dbReference>
<proteinExistence type="inferred from homology"/>
<accession>A0AAE0G3X5</accession>
<reference evidence="10 11" key="1">
    <citation type="journal article" date="2015" name="Genome Biol. Evol.">
        <title>Comparative Genomics of a Bacterivorous Green Alga Reveals Evolutionary Causalities and Consequences of Phago-Mixotrophic Mode of Nutrition.</title>
        <authorList>
            <person name="Burns J.A."/>
            <person name="Paasch A."/>
            <person name="Narechania A."/>
            <person name="Kim E."/>
        </authorList>
    </citation>
    <scope>NUCLEOTIDE SEQUENCE [LARGE SCALE GENOMIC DNA]</scope>
    <source>
        <strain evidence="10 11">PLY_AMNH</strain>
    </source>
</reference>
<dbReference type="GO" id="GO:0055085">
    <property type="term" value="P:transmembrane transport"/>
    <property type="evidence" value="ECO:0007669"/>
    <property type="project" value="InterPro"/>
</dbReference>
<feature type="repeat" description="Solcar" evidence="7">
    <location>
        <begin position="98"/>
        <end position="180"/>
    </location>
</feature>
<dbReference type="GO" id="GO:0005509">
    <property type="term" value="F:calcium ion binding"/>
    <property type="evidence" value="ECO:0007669"/>
    <property type="project" value="InterPro"/>
</dbReference>
<keyword evidence="5" id="KW-1133">Transmembrane helix</keyword>
<comment type="caution">
    <text evidence="10">The sequence shown here is derived from an EMBL/GenBank/DDBJ whole genome shotgun (WGS) entry which is preliminary data.</text>
</comment>
<feature type="domain" description="EF-hand" evidence="9">
    <location>
        <begin position="1"/>
        <end position="24"/>
    </location>
</feature>
<comment type="similarity">
    <text evidence="8">Belongs to the mitochondrial carrier (TC 2.A.29) family.</text>
</comment>
<evidence type="ECO:0000313" key="11">
    <source>
        <dbReference type="Proteomes" id="UP001190700"/>
    </source>
</evidence>
<keyword evidence="2 8" id="KW-0813">Transport</keyword>
<dbReference type="Pfam" id="PF00153">
    <property type="entry name" value="Mito_carr"/>
    <property type="match status" value="3"/>
</dbReference>
<keyword evidence="11" id="KW-1185">Reference proteome</keyword>
<evidence type="ECO:0000256" key="2">
    <source>
        <dbReference type="ARBA" id="ARBA00022448"/>
    </source>
</evidence>
<gene>
    <name evidence="10" type="ORF">CYMTET_20640</name>
</gene>
<dbReference type="InterPro" id="IPR023395">
    <property type="entry name" value="MCP_dom_sf"/>
</dbReference>
<keyword evidence="4" id="KW-0677">Repeat</keyword>
<dbReference type="Gene3D" id="1.50.40.10">
    <property type="entry name" value="Mitochondrial carrier domain"/>
    <property type="match status" value="1"/>
</dbReference>
<dbReference type="Proteomes" id="UP001190700">
    <property type="component" value="Unassembled WGS sequence"/>
</dbReference>
<feature type="repeat" description="Solcar" evidence="7">
    <location>
        <begin position="297"/>
        <end position="396"/>
    </location>
</feature>
<sequence length="404" mass="44176">MDTDADGTVSKEELSRGLKQMELCASAGGKRKRLTDKAIETVVNAVHTGRPIDEEHFREAFVFLPNNELATCSSYFMKVGIDTSAPFRSQPPDKRKDGHAGAHLIAGGLSGCIAKTATAPLNNIAVQGALHSDATLWGTVQRMYAKQGSQAFFRGNLANAGLSIPWKGLDFFTFSFYKQHLLTPDQLEPSDLQRLLAGGLSGATSELLLYPMDLVTGRMFLTNRLYSDPISGMYHIARTEGFLALYKGIDVSLPGSVLYTGVSFGSYDILKRIIKGYNAQAELDSKTSSGTDTSPAPTKLQTFFAGTFAGWCGMTASYPLNVIRRRLQVQGLINTQGSGFQRLPWGIEYRSSLEAIYRIGVEEGFAAFFGGWKAMSLKMAPSSGISFLAYEVIRERLTDESKQY</sequence>
<dbReference type="InterPro" id="IPR018247">
    <property type="entry name" value="EF_Hand_1_Ca_BS"/>
</dbReference>
<dbReference type="PRINTS" id="PR00926">
    <property type="entry name" value="MITOCARRIER"/>
</dbReference>
<dbReference type="SUPFAM" id="SSF103506">
    <property type="entry name" value="Mitochondrial carrier"/>
    <property type="match status" value="1"/>
</dbReference>
<dbReference type="PROSITE" id="PS00018">
    <property type="entry name" value="EF_HAND_1"/>
    <property type="match status" value="1"/>
</dbReference>
<dbReference type="PANTHER" id="PTHR24089">
    <property type="entry name" value="SOLUTE CARRIER FAMILY 25"/>
    <property type="match status" value="1"/>
</dbReference>
<evidence type="ECO:0000256" key="1">
    <source>
        <dbReference type="ARBA" id="ARBA00004141"/>
    </source>
</evidence>
<evidence type="ECO:0000256" key="8">
    <source>
        <dbReference type="RuleBase" id="RU000488"/>
    </source>
</evidence>
<evidence type="ECO:0000256" key="6">
    <source>
        <dbReference type="ARBA" id="ARBA00023136"/>
    </source>
</evidence>
<keyword evidence="3 7" id="KW-0812">Transmembrane</keyword>
<keyword evidence="6 7" id="KW-0472">Membrane</keyword>
<evidence type="ECO:0000313" key="10">
    <source>
        <dbReference type="EMBL" id="KAK3270987.1"/>
    </source>
</evidence>
<evidence type="ECO:0000256" key="3">
    <source>
        <dbReference type="ARBA" id="ARBA00022692"/>
    </source>
</evidence>
<dbReference type="AlphaFoldDB" id="A0AAE0G3X5"/>
<evidence type="ECO:0000256" key="5">
    <source>
        <dbReference type="ARBA" id="ARBA00022989"/>
    </source>
</evidence>
<evidence type="ECO:0000256" key="4">
    <source>
        <dbReference type="ARBA" id="ARBA00022737"/>
    </source>
</evidence>
<evidence type="ECO:0000256" key="7">
    <source>
        <dbReference type="PROSITE-ProRule" id="PRU00282"/>
    </source>
</evidence>
<dbReference type="InterPro" id="IPR002067">
    <property type="entry name" value="MCP"/>
</dbReference>
<dbReference type="PROSITE" id="PS50222">
    <property type="entry name" value="EF_HAND_2"/>
    <property type="match status" value="1"/>
</dbReference>
<dbReference type="InterPro" id="IPR018108">
    <property type="entry name" value="MCP_transmembrane"/>
</dbReference>
<organism evidence="10 11">
    <name type="scientific">Cymbomonas tetramitiformis</name>
    <dbReference type="NCBI Taxonomy" id="36881"/>
    <lineage>
        <taxon>Eukaryota</taxon>
        <taxon>Viridiplantae</taxon>
        <taxon>Chlorophyta</taxon>
        <taxon>Pyramimonadophyceae</taxon>
        <taxon>Pyramimonadales</taxon>
        <taxon>Pyramimonadaceae</taxon>
        <taxon>Cymbomonas</taxon>
    </lineage>
</organism>
<dbReference type="GO" id="GO:0016020">
    <property type="term" value="C:membrane"/>
    <property type="evidence" value="ECO:0007669"/>
    <property type="project" value="UniProtKB-SubCell"/>
</dbReference>
<evidence type="ECO:0000259" key="9">
    <source>
        <dbReference type="PROSITE" id="PS50222"/>
    </source>
</evidence>
<dbReference type="InterPro" id="IPR002048">
    <property type="entry name" value="EF_hand_dom"/>
</dbReference>